<feature type="binding site" evidence="8">
    <location>
        <position position="176"/>
    </location>
    <ligand>
        <name>Zn(2+)</name>
        <dbReference type="ChEBI" id="CHEBI:29105"/>
        <label>1</label>
    </ligand>
</feature>
<evidence type="ECO:0000256" key="6">
    <source>
        <dbReference type="PIRNR" id="PIRNR001123"/>
    </source>
</evidence>
<evidence type="ECO:0000313" key="10">
    <source>
        <dbReference type="Proteomes" id="UP000078287"/>
    </source>
</evidence>
<feature type="binding site" evidence="8">
    <location>
        <position position="64"/>
    </location>
    <ligand>
        <name>Zn(2+)</name>
        <dbReference type="ChEBI" id="CHEBI:29105"/>
        <label>1</label>
    </ligand>
</feature>
<dbReference type="EMBL" id="LWQS01000056">
    <property type="protein sequence ID" value="OAN45295.1"/>
    <property type="molecule type" value="Genomic_DNA"/>
</dbReference>
<dbReference type="CDD" id="cd05656">
    <property type="entry name" value="M42_Frv"/>
    <property type="match status" value="1"/>
</dbReference>
<comment type="caution">
    <text evidence="9">The sequence shown here is derived from an EMBL/GenBank/DDBJ whole genome shotgun (WGS) entry which is preliminary data.</text>
</comment>
<dbReference type="Proteomes" id="UP000078287">
    <property type="component" value="Unassembled WGS sequence"/>
</dbReference>
<dbReference type="PIRSF" id="PIRSF001123">
    <property type="entry name" value="PepA_GA"/>
    <property type="match status" value="1"/>
</dbReference>
<sequence>MQDTQIAFLKRLLSAPGPSGDEDRAARVWRAEARTFADQVYSDVLGNSFAVLEGSGPRILLAGHIDEIGIMISHIDEHGFLYFSPIGGWDAQVLIGQRVRLLGRHGEVLGVVGKKPIHLLKPEERNQATKIEQMWIDIGAASRDEAAELVQVGDAGVIDAPVYELRGGRIVSRSIDNRIGAFTVLEALRLLSQNRPAACVAAVATTQEEITFGGATTAAFSFDPQVAIVVDVTFATDHPDADQRQWNTVKLGGGPVLSRGSANSGRVFRRLVELAERESIPYNVQIAPRYTGTDADAIHHVRGGIASAVISIPNRYMHSPNEMIEISDVAHAVKLIAAFVHSVASVTEFIPADE</sequence>
<dbReference type="GO" id="GO:0004177">
    <property type="term" value="F:aminopeptidase activity"/>
    <property type="evidence" value="ECO:0007669"/>
    <property type="project" value="UniProtKB-UniRule"/>
</dbReference>
<dbReference type="SUPFAM" id="SSF53187">
    <property type="entry name" value="Zn-dependent exopeptidases"/>
    <property type="match status" value="1"/>
</dbReference>
<dbReference type="InterPro" id="IPR008007">
    <property type="entry name" value="Peptidase_M42"/>
</dbReference>
<dbReference type="OrthoDB" id="9772053at2"/>
<feature type="binding site" evidence="8">
    <location>
        <position position="231"/>
    </location>
    <ligand>
        <name>Zn(2+)</name>
        <dbReference type="ChEBI" id="CHEBI:29105"/>
        <label>1</label>
    </ligand>
</feature>
<name>A0A178MB80_9CHLR</name>
<dbReference type="SUPFAM" id="SSF101821">
    <property type="entry name" value="Aminopeptidase/glucanase lid domain"/>
    <property type="match status" value="1"/>
</dbReference>
<dbReference type="Gene3D" id="2.40.30.40">
    <property type="entry name" value="Peptidase M42, domain 2"/>
    <property type="match status" value="1"/>
</dbReference>
<keyword evidence="5" id="KW-0378">Hydrolase</keyword>
<dbReference type="InterPro" id="IPR023367">
    <property type="entry name" value="Peptidase_M42_dom2"/>
</dbReference>
<feature type="active site" description="Proton acceptor" evidence="7">
    <location>
        <position position="208"/>
    </location>
</feature>
<dbReference type="PANTHER" id="PTHR32481:SF20">
    <property type="entry name" value="AMINOPEPTIDASE YSDC"/>
    <property type="match status" value="1"/>
</dbReference>
<organism evidence="9 10">
    <name type="scientific">Chloroflexus islandicus</name>
    <dbReference type="NCBI Taxonomy" id="1707952"/>
    <lineage>
        <taxon>Bacteria</taxon>
        <taxon>Bacillati</taxon>
        <taxon>Chloroflexota</taxon>
        <taxon>Chloroflexia</taxon>
        <taxon>Chloroflexales</taxon>
        <taxon>Chloroflexineae</taxon>
        <taxon>Chloroflexaceae</taxon>
        <taxon>Chloroflexus</taxon>
    </lineage>
</organism>
<keyword evidence="10" id="KW-1185">Reference proteome</keyword>
<evidence type="ECO:0000256" key="4">
    <source>
        <dbReference type="ARBA" id="ARBA00022723"/>
    </source>
</evidence>
<comment type="cofactor">
    <cofactor evidence="8">
        <name>a divalent metal cation</name>
        <dbReference type="ChEBI" id="CHEBI:60240"/>
    </cofactor>
    <text evidence="8">Binds 2 divalent metal cations per subunit.</text>
</comment>
<reference evidence="9 10" key="1">
    <citation type="submission" date="2016-04" db="EMBL/GenBank/DDBJ databases">
        <title>Chloroflexus islandicus sp. nov., a thermophilic filamentous anoxygenic phototrophic bacterium from geyser Strokkur (Iceland).</title>
        <authorList>
            <person name="Gaisin V.A."/>
            <person name="Kalashnikov A.M."/>
            <person name="Sukhacheva M.V."/>
            <person name="Grouzdev D.S."/>
            <person name="Ivanov T.M."/>
            <person name="Kuznetsov B."/>
            <person name="Gorlenko V.M."/>
        </authorList>
    </citation>
    <scope>NUCLEOTIDE SEQUENCE [LARGE SCALE GENOMIC DNA]</scope>
    <source>
        <strain evidence="10">isl-2</strain>
    </source>
</reference>
<feature type="binding site" evidence="8">
    <location>
        <position position="176"/>
    </location>
    <ligand>
        <name>Zn(2+)</name>
        <dbReference type="ChEBI" id="CHEBI:29105"/>
        <label>2</label>
    </ligand>
</feature>
<evidence type="ECO:0000256" key="2">
    <source>
        <dbReference type="ARBA" id="ARBA00022438"/>
    </source>
</evidence>
<comment type="similarity">
    <text evidence="1 6">Belongs to the peptidase M42 family.</text>
</comment>
<dbReference type="AlphaFoldDB" id="A0A178MB80"/>
<dbReference type="GO" id="GO:0046872">
    <property type="term" value="F:metal ion binding"/>
    <property type="evidence" value="ECO:0007669"/>
    <property type="project" value="UniProtKB-UniRule"/>
</dbReference>
<accession>A0A178MB80</accession>
<feature type="binding site" evidence="8">
    <location>
        <position position="209"/>
    </location>
    <ligand>
        <name>Zn(2+)</name>
        <dbReference type="ChEBI" id="CHEBI:29105"/>
        <label>2</label>
    </ligand>
</feature>
<keyword evidence="4 8" id="KW-0479">Metal-binding</keyword>
<dbReference type="STRING" id="1707952.A6A03_14900"/>
<evidence type="ECO:0000256" key="3">
    <source>
        <dbReference type="ARBA" id="ARBA00022670"/>
    </source>
</evidence>
<protein>
    <submittedName>
        <fullName evidence="9">Endoglucanase</fullName>
    </submittedName>
</protein>
<keyword evidence="2" id="KW-0031">Aminopeptidase</keyword>
<dbReference type="RefSeq" id="WP_066787719.1">
    <property type="nucleotide sequence ID" value="NZ_LWQS01000056.1"/>
</dbReference>
<evidence type="ECO:0000256" key="1">
    <source>
        <dbReference type="ARBA" id="ARBA00006272"/>
    </source>
</evidence>
<keyword evidence="3" id="KW-0645">Protease</keyword>
<dbReference type="Pfam" id="PF05343">
    <property type="entry name" value="Peptidase_M42"/>
    <property type="match status" value="1"/>
</dbReference>
<evidence type="ECO:0000256" key="7">
    <source>
        <dbReference type="PIRSR" id="PIRSR001123-1"/>
    </source>
</evidence>
<dbReference type="InterPro" id="IPR051464">
    <property type="entry name" value="Peptidase_M42_aminopept"/>
</dbReference>
<evidence type="ECO:0000256" key="5">
    <source>
        <dbReference type="ARBA" id="ARBA00022801"/>
    </source>
</evidence>
<evidence type="ECO:0000313" key="9">
    <source>
        <dbReference type="EMBL" id="OAN45295.1"/>
    </source>
</evidence>
<proteinExistence type="inferred from homology"/>
<feature type="binding site" evidence="8">
    <location>
        <position position="318"/>
    </location>
    <ligand>
        <name>Zn(2+)</name>
        <dbReference type="ChEBI" id="CHEBI:29105"/>
        <label>2</label>
    </ligand>
</feature>
<dbReference type="Gene3D" id="3.40.630.10">
    <property type="entry name" value="Zn peptidases"/>
    <property type="match status" value="1"/>
</dbReference>
<evidence type="ECO:0000256" key="8">
    <source>
        <dbReference type="PIRSR" id="PIRSR001123-2"/>
    </source>
</evidence>
<dbReference type="PANTHER" id="PTHR32481">
    <property type="entry name" value="AMINOPEPTIDASE"/>
    <property type="match status" value="1"/>
</dbReference>
<dbReference type="GO" id="GO:0006508">
    <property type="term" value="P:proteolysis"/>
    <property type="evidence" value="ECO:0007669"/>
    <property type="project" value="UniProtKB-KW"/>
</dbReference>
<gene>
    <name evidence="9" type="ORF">A6A03_14900</name>
</gene>